<gene>
    <name evidence="1" type="ORF">OBBRIDRAFT_506613</name>
</gene>
<reference evidence="1 2" key="1">
    <citation type="submission" date="2016-07" db="EMBL/GenBank/DDBJ databases">
        <title>Draft genome of the white-rot fungus Obba rivulosa 3A-2.</title>
        <authorList>
            <consortium name="DOE Joint Genome Institute"/>
            <person name="Miettinen O."/>
            <person name="Riley R."/>
            <person name="Acob R."/>
            <person name="Barry K."/>
            <person name="Cullen D."/>
            <person name="De Vries R."/>
            <person name="Hainaut M."/>
            <person name="Hatakka A."/>
            <person name="Henrissat B."/>
            <person name="Hilden K."/>
            <person name="Kuo R."/>
            <person name="Labutti K."/>
            <person name="Lipzen A."/>
            <person name="Makela M.R."/>
            <person name="Sandor L."/>
            <person name="Spatafora J.W."/>
            <person name="Grigoriev I.V."/>
            <person name="Hibbett D.S."/>
        </authorList>
    </citation>
    <scope>NUCLEOTIDE SEQUENCE [LARGE SCALE GENOMIC DNA]</scope>
    <source>
        <strain evidence="1 2">3A-2</strain>
    </source>
</reference>
<dbReference type="EMBL" id="KV722379">
    <property type="protein sequence ID" value="OCH91816.1"/>
    <property type="molecule type" value="Genomic_DNA"/>
</dbReference>
<dbReference type="PROSITE" id="PS51257">
    <property type="entry name" value="PROKAR_LIPOPROTEIN"/>
    <property type="match status" value="1"/>
</dbReference>
<keyword evidence="2" id="KW-1185">Reference proteome</keyword>
<dbReference type="AlphaFoldDB" id="A0A8E2AVN5"/>
<accession>A0A8E2AVN5</accession>
<organism evidence="1 2">
    <name type="scientific">Obba rivulosa</name>
    <dbReference type="NCBI Taxonomy" id="1052685"/>
    <lineage>
        <taxon>Eukaryota</taxon>
        <taxon>Fungi</taxon>
        <taxon>Dikarya</taxon>
        <taxon>Basidiomycota</taxon>
        <taxon>Agaricomycotina</taxon>
        <taxon>Agaricomycetes</taxon>
        <taxon>Polyporales</taxon>
        <taxon>Gelatoporiaceae</taxon>
        <taxon>Obba</taxon>
    </lineage>
</organism>
<evidence type="ECO:0000313" key="1">
    <source>
        <dbReference type="EMBL" id="OCH91816.1"/>
    </source>
</evidence>
<name>A0A8E2AVN5_9APHY</name>
<dbReference type="Proteomes" id="UP000250043">
    <property type="component" value="Unassembled WGS sequence"/>
</dbReference>
<protein>
    <submittedName>
        <fullName evidence="1">Uncharacterized protein</fullName>
    </submittedName>
</protein>
<proteinExistence type="predicted"/>
<sequence length="142" mass="15688">MTSFKGPRMTVPIQVASNVREPSGTCAATQSCGCLSVKLWLRLLWSRSCASCRQDMRVAPLYQFAGLSDWPGVVQHSRRRFCPYLFIAILHTVMRIITLLLGCGAETPLRVWRRADCQRAVQSSPMLCICDASAADSHIASA</sequence>
<evidence type="ECO:0000313" key="2">
    <source>
        <dbReference type="Proteomes" id="UP000250043"/>
    </source>
</evidence>